<accession>A0A1C8HUF2</accession>
<proteinExistence type="predicted"/>
<sequence length="223" mass="25239">MTQNILIHLDIEATCLNPFEAIAWQVGMLYVNHDRLDQILGEDSWLQGVPINKWDTDTFNWTMLSNSSPEVQNGQHLFPEGGEWILAEHVKALHSWLMACYQNVLTTLGVGNKNIYVMCAHPEYDIIILKRMFNMVGLSLPFFYRNILDNNSYILGLCRGNIAVASAIYATYKRVVGGVAHSAVEDCKRQHTILELASLFGDVATPAQAVEESERWLRHYLGV</sequence>
<dbReference type="SUPFAM" id="SSF53098">
    <property type="entry name" value="Ribonuclease H-like"/>
    <property type="match status" value="1"/>
</dbReference>
<dbReference type="InterPro" id="IPR036397">
    <property type="entry name" value="RNaseH_sf"/>
</dbReference>
<keyword evidence="2" id="KW-1185">Reference proteome</keyword>
<dbReference type="EMBL" id="KU884563">
    <property type="protein sequence ID" value="ANA48999.1"/>
    <property type="molecule type" value="Genomic_DNA"/>
</dbReference>
<protein>
    <submittedName>
        <fullName evidence="1">Putative ribonuclease H-like protein</fullName>
    </submittedName>
</protein>
<dbReference type="InterPro" id="IPR012337">
    <property type="entry name" value="RNaseH-like_sf"/>
</dbReference>
<gene>
    <name evidence="1" type="ORF">PaMx41_ORF36</name>
</gene>
<dbReference type="Proteomes" id="UP000230640">
    <property type="component" value="Segment"/>
</dbReference>
<reference evidence="1 2" key="1">
    <citation type="journal article" date="2016" name="Appl. Environ. Microbiol.">
        <title>Genomic and Transcriptional Mapping of PaMx41, Archetype of a New Lineage of Bacteriophages Infecting Pseudomonas aeruginosa.</title>
        <authorList>
            <person name="Cruz-Plancarte I."/>
            <person name="Cazares A."/>
            <person name="Guarneros G."/>
        </authorList>
    </citation>
    <scope>NUCLEOTIDE SEQUENCE [LARGE SCALE GENOMIC DNA]</scope>
</reference>
<evidence type="ECO:0000313" key="2">
    <source>
        <dbReference type="Proteomes" id="UP000230640"/>
    </source>
</evidence>
<organism evidence="1 2">
    <name type="scientific">Pseudomonas phage PaMx41</name>
    <dbReference type="NCBI Taxonomy" id="1815976"/>
    <lineage>
        <taxon>Viruses</taxon>
        <taxon>Duplodnaviria</taxon>
        <taxon>Heunggongvirae</taxon>
        <taxon>Uroviricota</taxon>
        <taxon>Caudoviricetes</taxon>
        <taxon>Fredfastierviridae</taxon>
        <taxon>Jamesmcgillvirus</taxon>
        <taxon>Jamesmcgillvirus PaMx41</taxon>
    </lineage>
</organism>
<name>A0A1C8HUF2_BPPP4</name>
<dbReference type="GO" id="GO:0003676">
    <property type="term" value="F:nucleic acid binding"/>
    <property type="evidence" value="ECO:0007669"/>
    <property type="project" value="InterPro"/>
</dbReference>
<evidence type="ECO:0000313" key="1">
    <source>
        <dbReference type="EMBL" id="ANA48999.1"/>
    </source>
</evidence>
<dbReference type="Gene3D" id="3.30.420.10">
    <property type="entry name" value="Ribonuclease H-like superfamily/Ribonuclease H"/>
    <property type="match status" value="1"/>
</dbReference>